<sequence>MDNYQLVNSAANLKLRKKLEKFTVSQLFNKIKKLAPKMADKINNSDKNNKRRLIRYLEILTADQSFKAGTGKQKYQTLIIGLNPTKQVLRKRIYNRLIARLEKEKMTAEVKKLHQQGLSWQKLEAFGLEYKYVSLYLQKKLDYKEMLVELNLAINKFARRQMAWFRRWERQGKKINWATDSKKIEKLASWFLK</sequence>
<gene>
    <name evidence="1" type="ORF">CO116_02870</name>
</gene>
<dbReference type="AlphaFoldDB" id="A0A2M8AED5"/>
<accession>A0A2M8AED5</accession>
<dbReference type="Gene3D" id="1.10.287.890">
    <property type="entry name" value="Crystal structure of tRNA isopentenylpyrophosphate transferase (bh2366) domain"/>
    <property type="match status" value="1"/>
</dbReference>
<proteinExistence type="predicted"/>
<dbReference type="EMBL" id="PFUO01000128">
    <property type="protein sequence ID" value="PJB15978.1"/>
    <property type="molecule type" value="Genomic_DNA"/>
</dbReference>
<protein>
    <recommendedName>
        <fullName evidence="3">tRNA dimethylallyltransferase</fullName>
    </recommendedName>
</protein>
<organism evidence="1 2">
    <name type="scientific">Candidatus Falkowbacteria bacterium CG_4_9_14_3_um_filter_38_19</name>
    <dbReference type="NCBI Taxonomy" id="1974559"/>
    <lineage>
        <taxon>Bacteria</taxon>
        <taxon>Candidatus Falkowiibacteriota</taxon>
    </lineage>
</organism>
<dbReference type="Pfam" id="PF01715">
    <property type="entry name" value="IPPT"/>
    <property type="match status" value="1"/>
</dbReference>
<reference evidence="2" key="1">
    <citation type="submission" date="2017-09" db="EMBL/GenBank/DDBJ databases">
        <title>Depth-based differentiation of microbial function through sediment-hosted aquifers and enrichment of novel symbionts in the deep terrestrial subsurface.</title>
        <authorList>
            <person name="Probst A.J."/>
            <person name="Ladd B."/>
            <person name="Jarett J.K."/>
            <person name="Geller-Mcgrath D.E."/>
            <person name="Sieber C.M.K."/>
            <person name="Emerson J.B."/>
            <person name="Anantharaman K."/>
            <person name="Thomas B.C."/>
            <person name="Malmstrom R."/>
            <person name="Stieglmeier M."/>
            <person name="Klingl A."/>
            <person name="Woyke T."/>
            <person name="Ryan C.M."/>
            <person name="Banfield J.F."/>
        </authorList>
    </citation>
    <scope>NUCLEOTIDE SEQUENCE [LARGE SCALE GENOMIC DNA]</scope>
</reference>
<evidence type="ECO:0008006" key="3">
    <source>
        <dbReference type="Google" id="ProtNLM"/>
    </source>
</evidence>
<evidence type="ECO:0000313" key="1">
    <source>
        <dbReference type="EMBL" id="PJB15978.1"/>
    </source>
</evidence>
<dbReference type="Proteomes" id="UP000230611">
    <property type="component" value="Unassembled WGS sequence"/>
</dbReference>
<name>A0A2M8AED5_9BACT</name>
<comment type="caution">
    <text evidence="1">The sequence shown here is derived from an EMBL/GenBank/DDBJ whole genome shotgun (WGS) entry which is preliminary data.</text>
</comment>
<evidence type="ECO:0000313" key="2">
    <source>
        <dbReference type="Proteomes" id="UP000230611"/>
    </source>
</evidence>
<dbReference type="Gene3D" id="1.10.20.140">
    <property type="match status" value="1"/>
</dbReference>